<evidence type="ECO:0000313" key="2">
    <source>
        <dbReference type="Proteomes" id="UP000003019"/>
    </source>
</evidence>
<accession>G4CLD4</accession>
<proteinExistence type="predicted"/>
<evidence type="ECO:0000313" key="1">
    <source>
        <dbReference type="EMBL" id="EGY51364.1"/>
    </source>
</evidence>
<organism evidence="1 2">
    <name type="scientific">Neisseria shayeganii 871</name>
    <dbReference type="NCBI Taxonomy" id="1032488"/>
    <lineage>
        <taxon>Bacteria</taxon>
        <taxon>Pseudomonadati</taxon>
        <taxon>Pseudomonadota</taxon>
        <taxon>Betaproteobacteria</taxon>
        <taxon>Neisseriales</taxon>
        <taxon>Neisseriaceae</taxon>
        <taxon>Neisseria</taxon>
    </lineage>
</organism>
<protein>
    <submittedName>
        <fullName evidence="1">Uncharacterized protein</fullName>
    </submittedName>
</protein>
<sequence length="39" mass="4259">MPSPSVAAVLLLKTRICGLIPQGDAEHAGKMSIWLRWLV</sequence>
<gene>
    <name evidence="1" type="ORF">HMPREF9371_2425</name>
</gene>
<dbReference type="Proteomes" id="UP000003019">
    <property type="component" value="Unassembled WGS sequence"/>
</dbReference>
<comment type="caution">
    <text evidence="1">The sequence shown here is derived from an EMBL/GenBank/DDBJ whole genome shotgun (WGS) entry which is preliminary data.</text>
</comment>
<dbReference type="HOGENOM" id="CLU_3313317_0_0_4"/>
<reference evidence="1 2" key="1">
    <citation type="submission" date="2011-05" db="EMBL/GenBank/DDBJ databases">
        <authorList>
            <person name="Muzny D."/>
            <person name="Qin X."/>
            <person name="Deng J."/>
            <person name="Jiang H."/>
            <person name="Liu Y."/>
            <person name="Qu J."/>
            <person name="Song X.-Z."/>
            <person name="Zhang L."/>
            <person name="Thornton R."/>
            <person name="Coyle M."/>
            <person name="Francisco L."/>
            <person name="Jackson L."/>
            <person name="Javaid M."/>
            <person name="Korchina V."/>
            <person name="Kovar C."/>
            <person name="Mata R."/>
            <person name="Mathew T."/>
            <person name="Ngo R."/>
            <person name="Nguyen L."/>
            <person name="Nguyen N."/>
            <person name="Okwuonu G."/>
            <person name="Ongeri F."/>
            <person name="Pham C."/>
            <person name="Simmons D."/>
            <person name="Wilczek-Boney K."/>
            <person name="Hale W."/>
            <person name="Jakkamsetti A."/>
            <person name="Pham P."/>
            <person name="Ruth R."/>
            <person name="San Lucas F."/>
            <person name="Warren J."/>
            <person name="Zhang J."/>
            <person name="Zhao Z."/>
            <person name="Zhou C."/>
            <person name="Zhu D."/>
            <person name="Lee S."/>
            <person name="Bess C."/>
            <person name="Blankenburg K."/>
            <person name="Forbes L."/>
            <person name="Fu Q."/>
            <person name="Gubbala S."/>
            <person name="Hirani K."/>
            <person name="Jayaseelan J.C."/>
            <person name="Lara F."/>
            <person name="Munidasa M."/>
            <person name="Palculict T."/>
            <person name="Patil S."/>
            <person name="Pu L.-L."/>
            <person name="Saada N."/>
            <person name="Tang L."/>
            <person name="Weissenberger G."/>
            <person name="Zhu Y."/>
            <person name="Hemphill L."/>
            <person name="Shang Y."/>
            <person name="Youmans B."/>
            <person name="Ayvaz T."/>
            <person name="Ross M."/>
            <person name="Santibanez J."/>
            <person name="Aqrawi P."/>
            <person name="Gross S."/>
            <person name="Joshi V."/>
            <person name="Fowler G."/>
            <person name="Nazareth L."/>
            <person name="Reid J."/>
            <person name="Worley K."/>
            <person name="Petrosino J."/>
            <person name="Highlander S."/>
            <person name="Gibbs R."/>
        </authorList>
    </citation>
    <scope>NUCLEOTIDE SEQUENCE [LARGE SCALE GENOMIC DNA]</scope>
    <source>
        <strain evidence="1 2">871</strain>
    </source>
</reference>
<dbReference type="EMBL" id="AGAY01000085">
    <property type="protein sequence ID" value="EGY51364.1"/>
    <property type="molecule type" value="Genomic_DNA"/>
</dbReference>
<dbReference type="STRING" id="1032488.HMPREF9371_2425"/>
<dbReference type="AlphaFoldDB" id="G4CLD4"/>
<keyword evidence="2" id="KW-1185">Reference proteome</keyword>
<name>G4CLD4_9NEIS</name>